<dbReference type="PANTHER" id="PTHR47989:SF62">
    <property type="entry name" value="OS05G0423500 PROTEIN"/>
    <property type="match status" value="1"/>
</dbReference>
<evidence type="ECO:0000256" key="2">
    <source>
        <dbReference type="ARBA" id="ARBA00022741"/>
    </source>
</evidence>
<feature type="domain" description="SPARK" evidence="5">
    <location>
        <begin position="1"/>
        <end position="73"/>
    </location>
</feature>
<dbReference type="GO" id="GO:0004674">
    <property type="term" value="F:protein serine/threonine kinase activity"/>
    <property type="evidence" value="ECO:0007669"/>
    <property type="project" value="UniProtKB-KW"/>
</dbReference>
<dbReference type="AlphaFoldDB" id="A0A978V9G6"/>
<proteinExistence type="predicted"/>
<dbReference type="SUPFAM" id="SSF56112">
    <property type="entry name" value="Protein kinase-like (PK-like)"/>
    <property type="match status" value="1"/>
</dbReference>
<keyword evidence="4" id="KW-0472">Membrane</keyword>
<comment type="caution">
    <text evidence="6">The sequence shown here is derived from an EMBL/GenBank/DDBJ whole genome shotgun (WGS) entry which is preliminary data.</text>
</comment>
<keyword evidence="4" id="KW-1133">Transmembrane helix</keyword>
<keyword evidence="4" id="KW-0812">Transmembrane</keyword>
<evidence type="ECO:0000313" key="7">
    <source>
        <dbReference type="Proteomes" id="UP000813462"/>
    </source>
</evidence>
<dbReference type="Pfam" id="PF19160">
    <property type="entry name" value="SPARK"/>
    <property type="match status" value="1"/>
</dbReference>
<accession>A0A978V9G6</accession>
<organism evidence="6 7">
    <name type="scientific">Ziziphus jujuba var. spinosa</name>
    <dbReference type="NCBI Taxonomy" id="714518"/>
    <lineage>
        <taxon>Eukaryota</taxon>
        <taxon>Viridiplantae</taxon>
        <taxon>Streptophyta</taxon>
        <taxon>Embryophyta</taxon>
        <taxon>Tracheophyta</taxon>
        <taxon>Spermatophyta</taxon>
        <taxon>Magnoliopsida</taxon>
        <taxon>eudicotyledons</taxon>
        <taxon>Gunneridae</taxon>
        <taxon>Pentapetalae</taxon>
        <taxon>rosids</taxon>
        <taxon>fabids</taxon>
        <taxon>Rosales</taxon>
        <taxon>Rhamnaceae</taxon>
        <taxon>Paliureae</taxon>
        <taxon>Ziziphus</taxon>
    </lineage>
</organism>
<keyword evidence="1" id="KW-0723">Serine/threonine-protein kinase</keyword>
<evidence type="ECO:0000256" key="1">
    <source>
        <dbReference type="ARBA" id="ARBA00022527"/>
    </source>
</evidence>
<evidence type="ECO:0000259" key="5">
    <source>
        <dbReference type="Pfam" id="PF19160"/>
    </source>
</evidence>
<evidence type="ECO:0000256" key="4">
    <source>
        <dbReference type="SAM" id="Phobius"/>
    </source>
</evidence>
<dbReference type="EMBL" id="JAEACU010000006">
    <property type="protein sequence ID" value="KAH7524551.1"/>
    <property type="molecule type" value="Genomic_DNA"/>
</dbReference>
<protein>
    <recommendedName>
        <fullName evidence="5">SPARK domain-containing protein</fullName>
    </recommendedName>
</protein>
<dbReference type="Proteomes" id="UP000813462">
    <property type="component" value="Unassembled WGS sequence"/>
</dbReference>
<name>A0A978V9G6_ZIZJJ</name>
<keyword evidence="1" id="KW-0418">Kinase</keyword>
<dbReference type="GO" id="GO:0005524">
    <property type="term" value="F:ATP binding"/>
    <property type="evidence" value="ECO:0007669"/>
    <property type="project" value="UniProtKB-KW"/>
</dbReference>
<evidence type="ECO:0000256" key="3">
    <source>
        <dbReference type="ARBA" id="ARBA00022840"/>
    </source>
</evidence>
<dbReference type="PANTHER" id="PTHR47989">
    <property type="entry name" value="OS01G0750732 PROTEIN"/>
    <property type="match status" value="1"/>
</dbReference>
<keyword evidence="2" id="KW-0547">Nucleotide-binding</keyword>
<gene>
    <name evidence="6" type="ORF">FEM48_Zijuj06G0131400</name>
</gene>
<reference evidence="6" key="1">
    <citation type="journal article" date="2021" name="Front. Plant Sci.">
        <title>Chromosome-Scale Genome Assembly for Chinese Sour Jujube and Insights Into Its Genome Evolution and Domestication Signature.</title>
        <authorList>
            <person name="Shen L.-Y."/>
            <person name="Luo H."/>
            <person name="Wang X.-L."/>
            <person name="Wang X.-M."/>
            <person name="Qiu X.-J."/>
            <person name="Liu H."/>
            <person name="Zhou S.-S."/>
            <person name="Jia K.-H."/>
            <person name="Nie S."/>
            <person name="Bao Y.-T."/>
            <person name="Zhang R.-G."/>
            <person name="Yun Q.-Z."/>
            <person name="Chai Y.-H."/>
            <person name="Lu J.-Y."/>
            <person name="Li Y."/>
            <person name="Zhao S.-W."/>
            <person name="Mao J.-F."/>
            <person name="Jia S.-G."/>
            <person name="Mao Y.-M."/>
        </authorList>
    </citation>
    <scope>NUCLEOTIDE SEQUENCE</scope>
    <source>
        <strain evidence="6">AT0</strain>
        <tissue evidence="6">Leaf</tissue>
    </source>
</reference>
<keyword evidence="3" id="KW-0067">ATP-binding</keyword>
<dbReference type="InterPro" id="IPR043891">
    <property type="entry name" value="SPARK"/>
</dbReference>
<sequence>MAQLLKETSMFQLPDASTFSFCLSEFQTKVAAQSVQPSLVTQCRQNSTQFVVNPSSCAGIITIKDWKQKVNSQLVGLDPNGTKCFYFTARYAAGIVNDLGPEDPRAAACILGLPLSRSPEDKPSNTTLKFVFGLLGALISVLLFLGVFILYRRWDKKTRQKAYHEEHVSNFRASVFPNSGPKWFRLSELERATSGFSQRNLNGKGAYGVVYKGTLSDGTLVAVKQILDLDSKGDEEFSNGDDRGGNSAFGSSLRELRQLLIKERRERCAQISAAENESSGQRAFM</sequence>
<dbReference type="InterPro" id="IPR011009">
    <property type="entry name" value="Kinase-like_dom_sf"/>
</dbReference>
<keyword evidence="1" id="KW-0808">Transferase</keyword>
<feature type="transmembrane region" description="Helical" evidence="4">
    <location>
        <begin position="130"/>
        <end position="151"/>
    </location>
</feature>
<dbReference type="Gene3D" id="3.30.200.20">
    <property type="entry name" value="Phosphorylase Kinase, domain 1"/>
    <property type="match status" value="1"/>
</dbReference>
<evidence type="ECO:0000313" key="6">
    <source>
        <dbReference type="EMBL" id="KAH7524551.1"/>
    </source>
</evidence>